<feature type="transmembrane region" description="Helical" evidence="1">
    <location>
        <begin position="12"/>
        <end position="35"/>
    </location>
</feature>
<protein>
    <recommendedName>
        <fullName evidence="6">Membrane protein 6-pyruvoyl-tetrahydropterin synthase-related domain-containing protein</fullName>
    </recommendedName>
</protein>
<feature type="transmembrane region" description="Helical" evidence="1">
    <location>
        <begin position="379"/>
        <end position="401"/>
    </location>
</feature>
<evidence type="ECO:0000313" key="4">
    <source>
        <dbReference type="Proteomes" id="UP000289316"/>
    </source>
</evidence>
<dbReference type="EMBL" id="QZFR01000039">
    <property type="protein sequence ID" value="RXV74355.1"/>
    <property type="molecule type" value="Genomic_DNA"/>
</dbReference>
<feature type="transmembrane region" description="Helical" evidence="1">
    <location>
        <begin position="131"/>
        <end position="149"/>
    </location>
</feature>
<evidence type="ECO:0008006" key="6">
    <source>
        <dbReference type="Google" id="ProtNLM"/>
    </source>
</evidence>
<reference evidence="2 4" key="1">
    <citation type="submission" date="2018-09" db="EMBL/GenBank/DDBJ databases">
        <title>Murine metabolic-syndrome-specific gut microbial biobank.</title>
        <authorList>
            <person name="Liu C."/>
        </authorList>
    </citation>
    <scope>NUCLEOTIDE SEQUENCE [LARGE SCALE GENOMIC DNA]</scope>
    <source>
        <strain evidence="2 4">C-30</strain>
    </source>
</reference>
<gene>
    <name evidence="2" type="ORF">D6C19_06070</name>
    <name evidence="3" type="ORF">E5340_02970</name>
</gene>
<dbReference type="EMBL" id="SRYK01000008">
    <property type="protein sequence ID" value="TGY56518.1"/>
    <property type="molecule type" value="Genomic_DNA"/>
</dbReference>
<evidence type="ECO:0000313" key="3">
    <source>
        <dbReference type="EMBL" id="TGY56518.1"/>
    </source>
</evidence>
<name>A0A4Q2AWN4_9LACO</name>
<feature type="transmembrane region" description="Helical" evidence="1">
    <location>
        <begin position="283"/>
        <end position="303"/>
    </location>
</feature>
<feature type="transmembrane region" description="Helical" evidence="1">
    <location>
        <begin position="81"/>
        <end position="99"/>
    </location>
</feature>
<dbReference type="AlphaFoldDB" id="A0A4Q2AWN4"/>
<dbReference type="RefSeq" id="WP_119448420.1">
    <property type="nucleotide sequence ID" value="NZ_AP025728.1"/>
</dbReference>
<proteinExistence type="predicted"/>
<feature type="transmembrane region" description="Helical" evidence="1">
    <location>
        <begin position="553"/>
        <end position="573"/>
    </location>
</feature>
<accession>A0A4Q2AWN4</accession>
<feature type="transmembrane region" description="Helical" evidence="1">
    <location>
        <begin position="230"/>
        <end position="250"/>
    </location>
</feature>
<feature type="transmembrane region" description="Helical" evidence="1">
    <location>
        <begin position="156"/>
        <end position="174"/>
    </location>
</feature>
<evidence type="ECO:0000313" key="5">
    <source>
        <dbReference type="Proteomes" id="UP000306855"/>
    </source>
</evidence>
<dbReference type="OrthoDB" id="9784157at2"/>
<evidence type="ECO:0000313" key="2">
    <source>
        <dbReference type="EMBL" id="RXV74355.1"/>
    </source>
</evidence>
<sequence>MDESTRKRRDLWIRKILVVGLFIGLSILFTIAFYINGRLGIDSDGSFHFSRVEEIYRNLKEGSFFTFIATHTFHNSGVGSFLFYPSVFIYPWAALRFIFDPLRAFYVWYGLVMFLTMAIAYYVMFKFSQRRIRAIIFAIFYAISAYHLYLGLRNYVIGEFIAYTFVPLVMYGFYEVVFGDAKKWPLLSMGVALLLYSHLLSTVMAVAIMAVIFIISLICGRIPDKVRWSALAKSVGLALLLSAWMIYPFITDYLKSDLGTPLPGFSFQYTMQEFWAASLENSATNRGIGIALLIAALFGWYFVKSDRRERIIYALGLTFIVLSTSLFPYNVLQRVESLSFLQVIQFPYRFSVYSSFFLAIVLSLMVTRLFDNKKKYQRIVTLLGVVSVASLLYFNSVTLMIDRISDPDPNVMLRETDDRFATVPQGAVLDHANYKLLFDYLVLYGETDYYPKRSFANNHITTNPAAQSIILHHVKVGEKVIEKTPVVAPNEITYQVALKKKATVDLPVIVYPGTKVYVNGKNVSHETSKRGTVMLNLNQGTYKITTRYEMSKIYYSMLFIALLSWGGLAIVGVRKCYTH</sequence>
<feature type="transmembrane region" description="Helical" evidence="1">
    <location>
        <begin position="106"/>
        <end position="125"/>
    </location>
</feature>
<feature type="transmembrane region" description="Helical" evidence="1">
    <location>
        <begin position="350"/>
        <end position="367"/>
    </location>
</feature>
<reference evidence="3 5" key="2">
    <citation type="submission" date="2019-04" db="EMBL/GenBank/DDBJ databases">
        <title>Microbes associate with the intestines of laboratory mice.</title>
        <authorList>
            <person name="Navarre W."/>
            <person name="Wong E."/>
            <person name="Huang K."/>
            <person name="Tropini C."/>
            <person name="Ng K."/>
            <person name="Yu B."/>
        </authorList>
    </citation>
    <scope>NUCLEOTIDE SEQUENCE [LARGE SCALE GENOMIC DNA]</scope>
    <source>
        <strain evidence="3 5">NM26_J9</strain>
    </source>
</reference>
<feature type="transmembrane region" description="Helical" evidence="1">
    <location>
        <begin position="310"/>
        <end position="330"/>
    </location>
</feature>
<keyword evidence="1" id="KW-0472">Membrane</keyword>
<dbReference type="Proteomes" id="UP000289316">
    <property type="component" value="Unassembled WGS sequence"/>
</dbReference>
<evidence type="ECO:0000256" key="1">
    <source>
        <dbReference type="SAM" id="Phobius"/>
    </source>
</evidence>
<organism evidence="2 4">
    <name type="scientific">Ligilactobacillus murinus</name>
    <dbReference type="NCBI Taxonomy" id="1622"/>
    <lineage>
        <taxon>Bacteria</taxon>
        <taxon>Bacillati</taxon>
        <taxon>Bacillota</taxon>
        <taxon>Bacilli</taxon>
        <taxon>Lactobacillales</taxon>
        <taxon>Lactobacillaceae</taxon>
        <taxon>Ligilactobacillus</taxon>
    </lineage>
</organism>
<keyword evidence="1" id="KW-1133">Transmembrane helix</keyword>
<feature type="transmembrane region" description="Helical" evidence="1">
    <location>
        <begin position="194"/>
        <end position="218"/>
    </location>
</feature>
<dbReference type="Proteomes" id="UP000306855">
    <property type="component" value="Unassembled WGS sequence"/>
</dbReference>
<comment type="caution">
    <text evidence="2">The sequence shown here is derived from an EMBL/GenBank/DDBJ whole genome shotgun (WGS) entry which is preliminary data.</text>
</comment>
<keyword evidence="1" id="KW-0812">Transmembrane</keyword>